<feature type="signal peptide" evidence="2">
    <location>
        <begin position="1"/>
        <end position="24"/>
    </location>
</feature>
<dbReference type="Proteomes" id="UP000501728">
    <property type="component" value="Chromosome"/>
</dbReference>
<feature type="chain" id="PRO_5032450596" evidence="2">
    <location>
        <begin position="25"/>
        <end position="1090"/>
    </location>
</feature>
<accession>A0A858U6W2</accession>
<dbReference type="InterPro" id="IPR036514">
    <property type="entry name" value="SGNH_hydro_sf"/>
</dbReference>
<dbReference type="GO" id="GO:0004622">
    <property type="term" value="F:phosphatidylcholine lysophospholipase activity"/>
    <property type="evidence" value="ECO:0007669"/>
    <property type="project" value="TreeGrafter"/>
</dbReference>
<name>A0A858U6W2_9MOLU</name>
<keyword evidence="4" id="KW-1185">Reference proteome</keyword>
<dbReference type="SUPFAM" id="SSF52266">
    <property type="entry name" value="SGNH hydrolase"/>
    <property type="match status" value="1"/>
</dbReference>
<dbReference type="PANTHER" id="PTHR30383">
    <property type="entry name" value="THIOESTERASE 1/PROTEASE 1/LYSOPHOSPHOLIPASE L1"/>
    <property type="match status" value="1"/>
</dbReference>
<feature type="compositionally biased region" description="Basic and acidic residues" evidence="1">
    <location>
        <begin position="33"/>
        <end position="52"/>
    </location>
</feature>
<gene>
    <name evidence="3" type="ORF">HGG64_02335</name>
</gene>
<keyword evidence="3" id="KW-0378">Hydrolase</keyword>
<organism evidence="3 4">
    <name type="scientific">Mycoplasma phocoeninasale</name>
    <dbReference type="NCBI Taxonomy" id="2726117"/>
    <lineage>
        <taxon>Bacteria</taxon>
        <taxon>Bacillati</taxon>
        <taxon>Mycoplasmatota</taxon>
        <taxon>Mollicutes</taxon>
        <taxon>Mycoplasmataceae</taxon>
        <taxon>Mycoplasma</taxon>
    </lineage>
</organism>
<proteinExistence type="predicted"/>
<dbReference type="PROSITE" id="PS51257">
    <property type="entry name" value="PROKAR_LIPOPROTEIN"/>
    <property type="match status" value="1"/>
</dbReference>
<dbReference type="InterPro" id="IPR001087">
    <property type="entry name" value="GDSL"/>
</dbReference>
<dbReference type="Gene3D" id="3.40.50.1110">
    <property type="entry name" value="SGNH hydrolase"/>
    <property type="match status" value="1"/>
</dbReference>
<dbReference type="Pfam" id="PF00657">
    <property type="entry name" value="Lipase_GDSL"/>
    <property type="match status" value="1"/>
</dbReference>
<reference evidence="3 4" key="1">
    <citation type="submission" date="2020-04" db="EMBL/GenBank/DDBJ databases">
        <title>Novel Mycoplasma species detected in Phocoena phocoena (harbor porpoise) from the USA.</title>
        <authorList>
            <person name="Volokhov D.V."/>
        </authorList>
    </citation>
    <scope>NUCLEOTIDE SEQUENCE [LARGE SCALE GENOMIC DNA]</scope>
    <source>
        <strain evidence="3 4">C264-NAS</strain>
    </source>
</reference>
<keyword evidence="2" id="KW-0732">Signal</keyword>
<evidence type="ECO:0000256" key="2">
    <source>
        <dbReference type="SAM" id="SignalP"/>
    </source>
</evidence>
<evidence type="ECO:0000313" key="3">
    <source>
        <dbReference type="EMBL" id="QJG66528.1"/>
    </source>
</evidence>
<protein>
    <submittedName>
        <fullName evidence="3">SGNH/GDSL hydrolase family protein</fullName>
    </submittedName>
</protein>
<evidence type="ECO:0000313" key="4">
    <source>
        <dbReference type="Proteomes" id="UP000501728"/>
    </source>
</evidence>
<dbReference type="InterPro" id="IPR051532">
    <property type="entry name" value="Ester_Hydrolysis_Enzymes"/>
</dbReference>
<dbReference type="RefSeq" id="WP_169580351.1">
    <property type="nucleotide sequence ID" value="NZ_CP051480.1"/>
</dbReference>
<evidence type="ECO:0000256" key="1">
    <source>
        <dbReference type="SAM" id="MobiDB-lite"/>
    </source>
</evidence>
<dbReference type="AlphaFoldDB" id="A0A858U6W2"/>
<feature type="region of interest" description="Disordered" evidence="1">
    <location>
        <begin position="30"/>
        <end position="52"/>
    </location>
</feature>
<dbReference type="CDD" id="cd00229">
    <property type="entry name" value="SGNH_hydrolase"/>
    <property type="match status" value="1"/>
</dbReference>
<dbReference type="PANTHER" id="PTHR30383:SF5">
    <property type="entry name" value="SGNH HYDROLASE-TYPE ESTERASE DOMAIN-CONTAINING PROTEIN"/>
    <property type="match status" value="1"/>
</dbReference>
<dbReference type="KEGG" id="mphn:HGG64_02335"/>
<sequence length="1090" mass="126404">MKKNIKTWLLAMTSIAPISMISVACTSKNVQPNKDDKNKLSNKDKNVDNKSKINDRNINSKFLEENINVLALGDSITAGFNGEYSFELPGNFNSEKDKDVSGLSYPSFLVELLQRTKPNFVKNYDNYALSGSKIIDWLYLLEEPSFDYDIQKKKTPFKFLLNLDQDAKNPFRNRIRNQFGGFEKSNLKNLNTKIKEADFITLSIGANDIFENIDLNLLRKVAQNPINENVNLFKNSLLKIYNDNIKNFDILLKRIKLLNPKAQIVVVGYPFIFLRAKPLLDELFNESNLRFEVFEKLNEINKTVAKSNDVVYVETYDEKYWVDNAKKLTRSIFDIHPTEEGYKKMAIELFRKLAFNYTSPREINVNQNQRYVEKDEETIHKIFDTGLTNYRLREIIANFESKKTMYQLKIENQKNELFSIDRNIIKNLILSNDALFGSILSKVFAKEKRFSKFFENPQFKEKIISAILRADLIDKIDLEIQKYFDETNLPINKQNLTNVFVDILFNKNIILDAFKEFIKTDFDDLEKVTLAELITSIAARVDLIDPRLATIKENKNITDFIENTVLEVLNNKNDYLKANSFLDILKTYFKNNPNISFRPLIKGLISNEYIFDKLFEQLEKVVPGITGSKKFVKRVFESLPDFRIFHKLETHLINKITSGKFSLDFNIFSDLEISRQDLFYLVKDFVSLIEDNHVKRDLRQLINTILVGFFSEYGVVIDDPSLISFKNSLINDFVDRIDEYEKELLLTFNNESNNKLSNSLKVLFKVYLQGYENERIARDFISDVSKDIAKNDKLMDIVVEGIQKALKLENFEPSSDNLKIKNLVRSVLGNVGDTTLFKNTLDDILSQLKVGKINFGSISEVATSINFSILVKELTNIPNLLNLFEGNKIKSEHVVEFLNLITEKSPLTKIENLSAEKNPLFYSLNNLDKFHINSSFTTDVKLIFNISLFSKLKVFIKPVIDKIANNENVEQNKKFLYRLSAIILYSAYEGYFKNSPGIVRNLFFYYTYSWPIPTVASLIFSAYDGQNNEALVKEILGNIYAKIERNNRDSETNISQNDLAKIIYYNNEKNEDGTLWREKLFQFIKKGKAE</sequence>
<dbReference type="EMBL" id="CP051480">
    <property type="protein sequence ID" value="QJG66528.1"/>
    <property type="molecule type" value="Genomic_DNA"/>
</dbReference>